<dbReference type="Pfam" id="PF11799">
    <property type="entry name" value="IMS_C"/>
    <property type="match status" value="1"/>
</dbReference>
<accession>A0A3R7X797</accession>
<feature type="domain" description="UmuC" evidence="17">
    <location>
        <begin position="9"/>
        <end position="193"/>
    </location>
</feature>
<evidence type="ECO:0000256" key="10">
    <source>
        <dbReference type="ARBA" id="ARBA00022763"/>
    </source>
</evidence>
<dbReference type="GO" id="GO:0006261">
    <property type="term" value="P:DNA-templated DNA replication"/>
    <property type="evidence" value="ECO:0007669"/>
    <property type="project" value="UniProtKB-UniRule"/>
</dbReference>
<dbReference type="InterPro" id="IPR024728">
    <property type="entry name" value="PolY_HhH_motif"/>
</dbReference>
<keyword evidence="5 16" id="KW-0963">Cytoplasm</keyword>
<keyword evidence="6 16" id="KW-0808">Transferase</keyword>
<feature type="binding site" evidence="16">
    <location>
        <position position="111"/>
    </location>
    <ligand>
        <name>Mg(2+)</name>
        <dbReference type="ChEBI" id="CHEBI:18420"/>
    </ligand>
</feature>
<dbReference type="GO" id="GO:0003684">
    <property type="term" value="F:damaged DNA binding"/>
    <property type="evidence" value="ECO:0007669"/>
    <property type="project" value="InterPro"/>
</dbReference>
<dbReference type="NCBIfam" id="NF002677">
    <property type="entry name" value="PRK02406.1"/>
    <property type="match status" value="1"/>
</dbReference>
<evidence type="ECO:0000256" key="12">
    <source>
        <dbReference type="ARBA" id="ARBA00022932"/>
    </source>
</evidence>
<comment type="subcellular location">
    <subcellularLocation>
        <location evidence="1 16">Cytoplasm</location>
    </subcellularLocation>
</comment>
<dbReference type="Proteomes" id="UP000284763">
    <property type="component" value="Unassembled WGS sequence"/>
</dbReference>
<dbReference type="Pfam" id="PF00817">
    <property type="entry name" value="IMS"/>
    <property type="match status" value="1"/>
</dbReference>
<dbReference type="GO" id="GO:0005737">
    <property type="term" value="C:cytoplasm"/>
    <property type="evidence" value="ECO:0007669"/>
    <property type="project" value="UniProtKB-SubCell"/>
</dbReference>
<dbReference type="Gene3D" id="1.10.150.20">
    <property type="entry name" value="5' to 3' exonuclease, C-terminal subdomain"/>
    <property type="match status" value="1"/>
</dbReference>
<dbReference type="EMBL" id="QZAB01000233">
    <property type="protein sequence ID" value="RQD87521.1"/>
    <property type="molecule type" value="Genomic_DNA"/>
</dbReference>
<dbReference type="InterPro" id="IPR043128">
    <property type="entry name" value="Rev_trsase/Diguanyl_cyclase"/>
</dbReference>
<evidence type="ECO:0000256" key="16">
    <source>
        <dbReference type="HAMAP-Rule" id="MF_01113"/>
    </source>
</evidence>
<evidence type="ECO:0000256" key="2">
    <source>
        <dbReference type="ARBA" id="ARBA00010945"/>
    </source>
</evidence>
<dbReference type="InterPro" id="IPR017961">
    <property type="entry name" value="DNA_pol_Y-fam_little_finger"/>
</dbReference>
<dbReference type="InterPro" id="IPR050116">
    <property type="entry name" value="DNA_polymerase-Y"/>
</dbReference>
<organism evidence="18 19">
    <name type="scientific">Methanosalsum natronophilum</name>
    <dbReference type="NCBI Taxonomy" id="768733"/>
    <lineage>
        <taxon>Archaea</taxon>
        <taxon>Methanobacteriati</taxon>
        <taxon>Methanobacteriota</taxon>
        <taxon>Stenosarchaea group</taxon>
        <taxon>Methanomicrobia</taxon>
        <taxon>Methanosarcinales</taxon>
        <taxon>Methanosarcinaceae</taxon>
        <taxon>Methanosalsum</taxon>
    </lineage>
</organism>
<dbReference type="GO" id="GO:0000287">
    <property type="term" value="F:magnesium ion binding"/>
    <property type="evidence" value="ECO:0007669"/>
    <property type="project" value="UniProtKB-UniRule"/>
</dbReference>
<keyword evidence="4 16" id="KW-0515">Mutator protein</keyword>
<dbReference type="InterPro" id="IPR036775">
    <property type="entry name" value="DNA_pol_Y-fam_lit_finger_sf"/>
</dbReference>
<comment type="catalytic activity">
    <reaction evidence="15 16">
        <text>DNA(n) + a 2'-deoxyribonucleoside 5'-triphosphate = DNA(n+1) + diphosphate</text>
        <dbReference type="Rhea" id="RHEA:22508"/>
        <dbReference type="Rhea" id="RHEA-COMP:17339"/>
        <dbReference type="Rhea" id="RHEA-COMP:17340"/>
        <dbReference type="ChEBI" id="CHEBI:33019"/>
        <dbReference type="ChEBI" id="CHEBI:61560"/>
        <dbReference type="ChEBI" id="CHEBI:173112"/>
        <dbReference type="EC" id="2.7.7.7"/>
    </reaction>
</comment>
<dbReference type="FunFam" id="3.30.1490.100:FF:000004">
    <property type="entry name" value="DNA polymerase IV"/>
    <property type="match status" value="1"/>
</dbReference>
<comment type="cofactor">
    <cofactor evidence="16">
        <name>Mg(2+)</name>
        <dbReference type="ChEBI" id="CHEBI:18420"/>
    </cofactor>
    <text evidence="16">Binds 2 magnesium ions per subunit.</text>
</comment>
<dbReference type="SUPFAM" id="SSF100879">
    <property type="entry name" value="Lesion bypass DNA polymerase (Y-family), little finger domain"/>
    <property type="match status" value="1"/>
</dbReference>
<comment type="similarity">
    <text evidence="2 16">Belongs to the DNA polymerase type-Y family.</text>
</comment>
<evidence type="ECO:0000256" key="4">
    <source>
        <dbReference type="ARBA" id="ARBA00022457"/>
    </source>
</evidence>
<dbReference type="AlphaFoldDB" id="A0A3R7X797"/>
<comment type="caution">
    <text evidence="18">The sequence shown here is derived from an EMBL/GenBank/DDBJ whole genome shotgun (WGS) entry which is preliminary data.</text>
</comment>
<sequence length="361" mass="40664">MIHSWNNVIFHIDMDSFFASVESSKRPELKGLPLVIGSDPKSGSGRGVVSTCSYEARRFGIHSAMPISKAYRLCPDAVFLPVNSKLYKEVSDRIMRILQSYADRFEQVSIDEAYLDMSSKVCDHTTATKFATQIKNKVVETEGITCSVGVAPGKTVAKIASDHDKPNGLTIVQPTEVKQFLAPLPVAKIPGIGKKTEQILKQMHIKDIGELADADIQILMNKFGKHAISMKSIANGIDVRELKDKTEVKSISKEDTFDFDTNDVDKIDSVLMSLCEDVHRTMLRKQFLFRTVTIKVRFKDFTTYTRASTLPFTTNDLETIKKCSRDLMQEFIHKDEFRLIGVGITKLEKIDRKQTLITDFI</sequence>
<keyword evidence="13 16" id="KW-0238">DNA-binding</keyword>
<dbReference type="Gene3D" id="3.40.1170.60">
    <property type="match status" value="1"/>
</dbReference>
<keyword evidence="14 16" id="KW-0234">DNA repair</keyword>
<keyword evidence="11 16" id="KW-0460">Magnesium</keyword>
<gene>
    <name evidence="16" type="primary">dbh</name>
    <name evidence="18" type="ORF">D5R95_03490</name>
</gene>
<dbReference type="GO" id="GO:0042276">
    <property type="term" value="P:error-prone translesion synthesis"/>
    <property type="evidence" value="ECO:0007669"/>
    <property type="project" value="TreeGrafter"/>
</dbReference>
<protein>
    <recommendedName>
        <fullName evidence="16">DNA polymerase IV</fullName>
        <shortName evidence="16">Pol IV</shortName>
        <ecNumber evidence="16">2.7.7.7</ecNumber>
    </recommendedName>
</protein>
<dbReference type="InterPro" id="IPR001126">
    <property type="entry name" value="UmuC"/>
</dbReference>
<keyword evidence="8 16" id="KW-0235">DNA replication</keyword>
<dbReference type="PANTHER" id="PTHR11076">
    <property type="entry name" value="DNA REPAIR POLYMERASE UMUC / TRANSFERASE FAMILY MEMBER"/>
    <property type="match status" value="1"/>
</dbReference>
<comment type="subunit">
    <text evidence="3 16">Monomer.</text>
</comment>
<evidence type="ECO:0000256" key="13">
    <source>
        <dbReference type="ARBA" id="ARBA00023125"/>
    </source>
</evidence>
<proteinExistence type="inferred from homology"/>
<evidence type="ECO:0000256" key="7">
    <source>
        <dbReference type="ARBA" id="ARBA00022695"/>
    </source>
</evidence>
<evidence type="ECO:0000256" key="1">
    <source>
        <dbReference type="ARBA" id="ARBA00004496"/>
    </source>
</evidence>
<evidence type="ECO:0000256" key="5">
    <source>
        <dbReference type="ARBA" id="ARBA00022490"/>
    </source>
</evidence>
<dbReference type="GO" id="GO:0006281">
    <property type="term" value="P:DNA repair"/>
    <property type="evidence" value="ECO:0007669"/>
    <property type="project" value="UniProtKB-UniRule"/>
</dbReference>
<dbReference type="SUPFAM" id="SSF56672">
    <property type="entry name" value="DNA/RNA polymerases"/>
    <property type="match status" value="1"/>
</dbReference>
<dbReference type="CDD" id="cd03586">
    <property type="entry name" value="PolY_Pol_IV_kappa"/>
    <property type="match status" value="1"/>
</dbReference>
<evidence type="ECO:0000313" key="19">
    <source>
        <dbReference type="Proteomes" id="UP000284763"/>
    </source>
</evidence>
<dbReference type="GO" id="GO:0003887">
    <property type="term" value="F:DNA-directed DNA polymerase activity"/>
    <property type="evidence" value="ECO:0007669"/>
    <property type="project" value="UniProtKB-UniRule"/>
</dbReference>
<evidence type="ECO:0000256" key="8">
    <source>
        <dbReference type="ARBA" id="ARBA00022705"/>
    </source>
</evidence>
<dbReference type="HAMAP" id="MF_01113">
    <property type="entry name" value="DNApol_IV"/>
    <property type="match status" value="1"/>
</dbReference>
<evidence type="ECO:0000256" key="14">
    <source>
        <dbReference type="ARBA" id="ARBA00023204"/>
    </source>
</evidence>
<evidence type="ECO:0000313" key="18">
    <source>
        <dbReference type="EMBL" id="RQD87521.1"/>
    </source>
</evidence>
<evidence type="ECO:0000259" key="17">
    <source>
        <dbReference type="PROSITE" id="PS50173"/>
    </source>
</evidence>
<feature type="site" description="Substrate discrimination" evidence="16">
    <location>
        <position position="18"/>
    </location>
</feature>
<evidence type="ECO:0000256" key="15">
    <source>
        <dbReference type="ARBA" id="ARBA00049244"/>
    </source>
</evidence>
<evidence type="ECO:0000256" key="3">
    <source>
        <dbReference type="ARBA" id="ARBA00011245"/>
    </source>
</evidence>
<dbReference type="InterPro" id="IPR022880">
    <property type="entry name" value="DNApol_IV"/>
</dbReference>
<reference evidence="18 19" key="1">
    <citation type="submission" date="2018-08" db="EMBL/GenBank/DDBJ databases">
        <title>The metabolism and importance of syntrophic acetate oxidation coupled to methane or sulfide production in haloalkaline environments.</title>
        <authorList>
            <person name="Timmers P.H.A."/>
            <person name="Vavourakis C.D."/>
            <person name="Sorokin D.Y."/>
            <person name="Sinninghe Damste J.S."/>
            <person name="Muyzer G."/>
            <person name="Stams A.J.M."/>
            <person name="Plugge C.M."/>
        </authorList>
    </citation>
    <scope>NUCLEOTIDE SEQUENCE [LARGE SCALE GENOMIC DNA]</scope>
    <source>
        <strain evidence="18">MSAO_Arc3</strain>
    </source>
</reference>
<dbReference type="Pfam" id="PF11798">
    <property type="entry name" value="IMS_HHH"/>
    <property type="match status" value="1"/>
</dbReference>
<keyword evidence="10 16" id="KW-0227">DNA damage</keyword>
<evidence type="ECO:0000256" key="11">
    <source>
        <dbReference type="ARBA" id="ARBA00022842"/>
    </source>
</evidence>
<dbReference type="PROSITE" id="PS50173">
    <property type="entry name" value="UMUC"/>
    <property type="match status" value="1"/>
</dbReference>
<keyword evidence="9 16" id="KW-0479">Metal-binding</keyword>
<comment type="function">
    <text evidence="16">Poorly processive, error-prone DNA polymerase involved in untargeted mutagenesis. Copies undamaged DNA at stalled replication forks, which arise in vivo from mismatched or misaligned primer ends. These misaligned primers can be extended by PolIV. Exhibits no 3'-5' exonuclease (proofreading) activity. May be involved in translesional synthesis.</text>
</comment>
<dbReference type="InterPro" id="IPR043502">
    <property type="entry name" value="DNA/RNA_pol_sf"/>
</dbReference>
<keyword evidence="7 16" id="KW-0548">Nucleotidyltransferase</keyword>
<dbReference type="Gene3D" id="3.30.70.270">
    <property type="match status" value="1"/>
</dbReference>
<dbReference type="FunFam" id="3.40.1170.60:FF:000001">
    <property type="entry name" value="DNA polymerase IV"/>
    <property type="match status" value="1"/>
</dbReference>
<feature type="active site" evidence="16">
    <location>
        <position position="112"/>
    </location>
</feature>
<evidence type="ECO:0000256" key="9">
    <source>
        <dbReference type="ARBA" id="ARBA00022723"/>
    </source>
</evidence>
<dbReference type="Gene3D" id="3.30.1490.100">
    <property type="entry name" value="DNA polymerase, Y-family, little finger domain"/>
    <property type="match status" value="1"/>
</dbReference>
<feature type="binding site" evidence="16">
    <location>
        <position position="13"/>
    </location>
    <ligand>
        <name>Mg(2+)</name>
        <dbReference type="ChEBI" id="CHEBI:18420"/>
    </ligand>
</feature>
<name>A0A3R7X797_9EURY</name>
<dbReference type="EC" id="2.7.7.7" evidence="16"/>
<keyword evidence="12 16" id="KW-0239">DNA-directed DNA polymerase</keyword>
<evidence type="ECO:0000256" key="6">
    <source>
        <dbReference type="ARBA" id="ARBA00022679"/>
    </source>
</evidence>
<dbReference type="PANTHER" id="PTHR11076:SF33">
    <property type="entry name" value="DNA POLYMERASE KAPPA"/>
    <property type="match status" value="1"/>
</dbReference>